<reference evidence="2 3" key="1">
    <citation type="journal article" date="2021" name="Elife">
        <title>Chloroplast acquisition without the gene transfer in kleptoplastic sea slugs, Plakobranchus ocellatus.</title>
        <authorList>
            <person name="Maeda T."/>
            <person name="Takahashi S."/>
            <person name="Yoshida T."/>
            <person name="Shimamura S."/>
            <person name="Takaki Y."/>
            <person name="Nagai Y."/>
            <person name="Toyoda A."/>
            <person name="Suzuki Y."/>
            <person name="Arimoto A."/>
            <person name="Ishii H."/>
            <person name="Satoh N."/>
            <person name="Nishiyama T."/>
            <person name="Hasebe M."/>
            <person name="Maruyama T."/>
            <person name="Minagawa J."/>
            <person name="Obokata J."/>
            <person name="Shigenobu S."/>
        </authorList>
    </citation>
    <scope>NUCLEOTIDE SEQUENCE [LARGE SCALE GENOMIC DNA]</scope>
</reference>
<protein>
    <recommendedName>
        <fullName evidence="4">Secreted protein</fullName>
    </recommendedName>
</protein>
<evidence type="ECO:0000256" key="1">
    <source>
        <dbReference type="SAM" id="Phobius"/>
    </source>
</evidence>
<keyword evidence="1" id="KW-0472">Membrane</keyword>
<gene>
    <name evidence="2" type="ORF">PoB_002745700</name>
</gene>
<name>A0AAV4A0Y0_9GAST</name>
<evidence type="ECO:0008006" key="4">
    <source>
        <dbReference type="Google" id="ProtNLM"/>
    </source>
</evidence>
<feature type="transmembrane region" description="Helical" evidence="1">
    <location>
        <begin position="12"/>
        <end position="29"/>
    </location>
</feature>
<evidence type="ECO:0000313" key="3">
    <source>
        <dbReference type="Proteomes" id="UP000735302"/>
    </source>
</evidence>
<dbReference type="EMBL" id="BLXT01003182">
    <property type="protein sequence ID" value="GFO00952.1"/>
    <property type="molecule type" value="Genomic_DNA"/>
</dbReference>
<dbReference type="AlphaFoldDB" id="A0AAV4A0Y0"/>
<dbReference type="Proteomes" id="UP000735302">
    <property type="component" value="Unassembled WGS sequence"/>
</dbReference>
<keyword evidence="3" id="KW-1185">Reference proteome</keyword>
<keyword evidence="1" id="KW-1133">Transmembrane helix</keyword>
<evidence type="ECO:0000313" key="2">
    <source>
        <dbReference type="EMBL" id="GFO00952.1"/>
    </source>
</evidence>
<organism evidence="2 3">
    <name type="scientific">Plakobranchus ocellatus</name>
    <dbReference type="NCBI Taxonomy" id="259542"/>
    <lineage>
        <taxon>Eukaryota</taxon>
        <taxon>Metazoa</taxon>
        <taxon>Spiralia</taxon>
        <taxon>Lophotrochozoa</taxon>
        <taxon>Mollusca</taxon>
        <taxon>Gastropoda</taxon>
        <taxon>Heterobranchia</taxon>
        <taxon>Euthyneura</taxon>
        <taxon>Panpulmonata</taxon>
        <taxon>Sacoglossa</taxon>
        <taxon>Placobranchoidea</taxon>
        <taxon>Plakobranchidae</taxon>
        <taxon>Plakobranchus</taxon>
    </lineage>
</organism>
<keyword evidence="1" id="KW-0812">Transmembrane</keyword>
<comment type="caution">
    <text evidence="2">The sequence shown here is derived from an EMBL/GenBank/DDBJ whole genome shotgun (WGS) entry which is preliminary data.</text>
</comment>
<accession>A0AAV4A0Y0</accession>
<sequence length="116" mass="13109">MALNVTWNPIQVVIAVLGVFLCVAILNVSSCPRRRSPSKDCRVGGNTYKHMSEFSLPKRPCNLYKCENRKLKTLQANCHIGGDCYRPGTDLRFGRRMHRCLVKKGTQEAKFEPIGN</sequence>
<proteinExistence type="predicted"/>